<evidence type="ECO:0000313" key="2">
    <source>
        <dbReference type="Proteomes" id="UP001207337"/>
    </source>
</evidence>
<protein>
    <submittedName>
        <fullName evidence="1">DUF1684 domain-containing protein</fullName>
    </submittedName>
</protein>
<sequence length="309" mass="35496">MFLQIVSILYKVMPFLGLCIIISCSTEQDRMSDEEYFQTINEWHKQRIESLQEEDSWLSLAGLYRIEKGEHAVGADSTNDIILPDRVAPYIGTIIRKEDSLTFFADPEASVSSEGDTISEIDLQVQGEQAPTKLRHNDFIWYIIERRGDYYLRLKDTKHPNFSTFDGIDRFPVDRKWNIKATFERFESPRTVTIPDILGESYQDSLYGTLHFTINDQEYQLAPLGHPDNDEEFFIILGDKTNGKSTYDGGRYLYINTPNKNSVTSIDFNKAYNPPCVFTDYATCPLPPLENQLSVAITAGEKMYENSIE</sequence>
<accession>A0ABT3PVA9</accession>
<dbReference type="RefSeq" id="WP_265787297.1">
    <property type="nucleotide sequence ID" value="NZ_JAJNDC010000001.1"/>
</dbReference>
<organism evidence="1 2">
    <name type="scientific">Fodinibius salicampi</name>
    <dbReference type="NCBI Taxonomy" id="1920655"/>
    <lineage>
        <taxon>Bacteria</taxon>
        <taxon>Pseudomonadati</taxon>
        <taxon>Balneolota</taxon>
        <taxon>Balneolia</taxon>
        <taxon>Balneolales</taxon>
        <taxon>Balneolaceae</taxon>
        <taxon>Fodinibius</taxon>
    </lineage>
</organism>
<dbReference type="Pfam" id="PF07920">
    <property type="entry name" value="DUF1684"/>
    <property type="match status" value="1"/>
</dbReference>
<dbReference type="Proteomes" id="UP001207337">
    <property type="component" value="Unassembled WGS sequence"/>
</dbReference>
<dbReference type="PANTHER" id="PTHR41913">
    <property type="entry name" value="DUF1684 DOMAIN-CONTAINING PROTEIN"/>
    <property type="match status" value="1"/>
</dbReference>
<keyword evidence="2" id="KW-1185">Reference proteome</keyword>
<gene>
    <name evidence="1" type="ORF">LQ318_02635</name>
</gene>
<reference evidence="1 2" key="1">
    <citation type="submission" date="2021-11" db="EMBL/GenBank/DDBJ databases">
        <title>Aliifidinibius sp. nov., a new bacterium isolated from saline soil.</title>
        <authorList>
            <person name="Galisteo C."/>
            <person name="De La Haba R."/>
            <person name="Sanchez-Porro C."/>
            <person name="Ventosa A."/>
        </authorList>
    </citation>
    <scope>NUCLEOTIDE SEQUENCE [LARGE SCALE GENOMIC DNA]</scope>
    <source>
        <strain evidence="1 2">KACC 190600</strain>
    </source>
</reference>
<comment type="caution">
    <text evidence="1">The sequence shown here is derived from an EMBL/GenBank/DDBJ whole genome shotgun (WGS) entry which is preliminary data.</text>
</comment>
<name>A0ABT3PVA9_9BACT</name>
<dbReference type="EMBL" id="JAJNDC010000001">
    <property type="protein sequence ID" value="MCW9711790.1"/>
    <property type="molecule type" value="Genomic_DNA"/>
</dbReference>
<dbReference type="InterPro" id="IPR012467">
    <property type="entry name" value="DUF1684"/>
</dbReference>
<proteinExistence type="predicted"/>
<evidence type="ECO:0000313" key="1">
    <source>
        <dbReference type="EMBL" id="MCW9711790.1"/>
    </source>
</evidence>
<dbReference type="PANTHER" id="PTHR41913:SF1">
    <property type="entry name" value="DUF1684 DOMAIN-CONTAINING PROTEIN"/>
    <property type="match status" value="1"/>
</dbReference>